<evidence type="ECO:0000259" key="3">
    <source>
        <dbReference type="Pfam" id="PF23154"/>
    </source>
</evidence>
<feature type="compositionally biased region" description="Low complexity" evidence="1">
    <location>
        <begin position="521"/>
        <end position="535"/>
    </location>
</feature>
<dbReference type="Pfam" id="PF20408">
    <property type="entry name" value="Abhydrolase_11"/>
    <property type="match status" value="1"/>
</dbReference>
<keyword evidence="5" id="KW-1185">Reference proteome</keyword>
<organism evidence="4 5">
    <name type="scientific">Owenia fusiformis</name>
    <name type="common">Polychaete worm</name>
    <dbReference type="NCBI Taxonomy" id="6347"/>
    <lineage>
        <taxon>Eukaryota</taxon>
        <taxon>Metazoa</taxon>
        <taxon>Spiralia</taxon>
        <taxon>Lophotrochozoa</taxon>
        <taxon>Annelida</taxon>
        <taxon>Polychaeta</taxon>
        <taxon>Sedentaria</taxon>
        <taxon>Canalipalpata</taxon>
        <taxon>Sabellida</taxon>
        <taxon>Oweniida</taxon>
        <taxon>Oweniidae</taxon>
        <taxon>Owenia</taxon>
    </lineage>
</organism>
<feature type="compositionally biased region" description="Low complexity" evidence="1">
    <location>
        <begin position="1329"/>
        <end position="1350"/>
    </location>
</feature>
<feature type="region of interest" description="Disordered" evidence="1">
    <location>
        <begin position="495"/>
        <end position="535"/>
    </location>
</feature>
<dbReference type="PANTHER" id="PTHR13136">
    <property type="entry name" value="TESTIS DEVELOPMENT PROTEIN PRTD"/>
    <property type="match status" value="1"/>
</dbReference>
<feature type="compositionally biased region" description="Polar residues" evidence="1">
    <location>
        <begin position="1020"/>
        <end position="1050"/>
    </location>
</feature>
<feature type="region of interest" description="Disordered" evidence="1">
    <location>
        <begin position="1010"/>
        <end position="1050"/>
    </location>
</feature>
<feature type="region of interest" description="Disordered" evidence="1">
    <location>
        <begin position="596"/>
        <end position="639"/>
    </location>
</feature>
<dbReference type="SUPFAM" id="SSF53474">
    <property type="entry name" value="alpha/beta-Hydrolases"/>
    <property type="match status" value="1"/>
</dbReference>
<dbReference type="InterPro" id="IPR029058">
    <property type="entry name" value="AB_hydrolase_fold"/>
</dbReference>
<feature type="region of interest" description="Disordered" evidence="1">
    <location>
        <begin position="1278"/>
        <end position="1397"/>
    </location>
</feature>
<dbReference type="InterPro" id="IPR046879">
    <property type="entry name" value="KANL3/Tex30_Abhydrolase"/>
</dbReference>
<dbReference type="InterPro" id="IPR026555">
    <property type="entry name" value="NSL3/Tex30"/>
</dbReference>
<evidence type="ECO:0000313" key="4">
    <source>
        <dbReference type="EMBL" id="CAH1782725.1"/>
    </source>
</evidence>
<feature type="compositionally biased region" description="Low complexity" evidence="1">
    <location>
        <begin position="956"/>
        <end position="977"/>
    </location>
</feature>
<dbReference type="InterPro" id="IPR056519">
    <property type="entry name" value="KANSL3_1st"/>
</dbReference>
<feature type="compositionally biased region" description="Low complexity" evidence="1">
    <location>
        <begin position="1278"/>
        <end position="1322"/>
    </location>
</feature>
<sequence length="1397" mass="149274">MASGLLEVEQLVMGVPHQGLGGQGDNLQSKSFLSHLSQPEQEIDIIMLDHCYARPWSAHPDASNAKPVKTLFMAKFPRNQTAERMMAEPNTNIDVVNMPAHPPVPYDQQKARNVMNECERHVNFARMEEVSDDWEDQITKTGWTIQQNRLFNKVMKSLHADKLARLAYEGNDNEPIMRRIHVDKTAKRVRQALASVGWDSKLTQWLHSVLLENLNLSMLAAYLDVLQTLKSKIPSLIDKMIALSTGSRSTSVSSEALNLLLKRPWDPVASTISSHKSKKLPGNPLLLIAPNGPTHSSNMNSRRTKFWTNQLHNLGKVVPVTMHTVSGGSSVGIAQCLEHMIGAVRTKVLELKSHFPNRPIVLIGWTAGALVAAHASHVENVSATVCLGFPMQGINGGRGDCEDNMIDSHTPTLFVIGQNSNTCSIDEIEDLRERMKCDNSLVVVGGADDNFRVTRSKKKQEGITQSMVDRCILDEISEFLGGVLTQNIPTTLDNLHADLEGKKPKKRKHSRDTSDMHVDFPSPQKSVSRSSTPSTPVELMSLASAGHALKAPRNRKLNSDGQMTSAQSVFESFIQNKIRQQQQHQTIAMQLQAQKLLGKKTPTKRKKQDDGMRGSAKKRTIRSMSSPDNETVPPITSPVTQLKHIPGAFELTGLLTSQVNQPPVTSSPTGSHKGGSPLSTTLGGIGSLQGISPPTSQVGRAGQGQSIIFQHGTTTTPGVRQIVMARTMSPVKLDSLGADKQSLSLSRGASPHPSSPVCSLPYTLGTLSGMPGMSKASLMAKSPGQQGGLMVHVSGPATSTSQIQHLLASLTKGSIYATPVASTNKPVIQAQLTPTPEKQVIEKDDEDALIDAEGLDDDTPEVLNEMDKDQLEAIRKNQFHDFPLTASFTPGTADITQAKMLNSSSENSAQAKMMSHPIEISGPSKTSPLQVSVTKGILVAGSAPSTLVTYTTVTKPSTVPSTHRTGSTNSSASSSLMSRHKLVPAETLGKVSSLIESRPIMREALQTMGTSLTPPIRQTPALQSGNPTSARQSTTQSNITPALQTGNPTSVRQSTMQSSITTDIASLVSSKSSLVKTSTTVAASYAATISQRNATTPTKVTLGGSTATSPTKLQPQKASTLPQIVSINAATPTTVTTVKIIPKNDNTPTKHVPEAKSPTIKSPAPIVLDSIPTTPVKHLEPRMISQKKIEEILVKHMDASTESSEQEGAGINTSQCAPVVLQSESDNIVTSQTVTVTSQSLTSSSESVISVSALVNQSSSGESQNVTSAASSVTSASQSVTSASQSVTSASQSVTSTSESVKNASQSVTSASQSATSASQSESESKNVTASCTKTSTSSSPSEEAVQSVSKKPKTGGSVAKGRPKRKSTSEAKEVERTVASTRTRRVRTPRQFDSYS</sequence>
<feature type="compositionally biased region" description="Polar residues" evidence="1">
    <location>
        <begin position="659"/>
        <end position="670"/>
    </location>
</feature>
<dbReference type="Pfam" id="PF23154">
    <property type="entry name" value="KANSL3_1st"/>
    <property type="match status" value="1"/>
</dbReference>
<proteinExistence type="predicted"/>
<feature type="compositionally biased region" description="Basic residues" evidence="1">
    <location>
        <begin position="597"/>
        <end position="606"/>
    </location>
</feature>
<dbReference type="Gene3D" id="3.40.50.1820">
    <property type="entry name" value="alpha/beta hydrolase"/>
    <property type="match status" value="1"/>
</dbReference>
<dbReference type="GO" id="GO:0045944">
    <property type="term" value="P:positive regulation of transcription by RNA polymerase II"/>
    <property type="evidence" value="ECO:0007669"/>
    <property type="project" value="TreeGrafter"/>
</dbReference>
<feature type="region of interest" description="Disordered" evidence="1">
    <location>
        <begin position="1142"/>
        <end position="1167"/>
    </location>
</feature>
<protein>
    <recommendedName>
        <fullName evidence="6">KAT8 regulatory NSL complex subunit 3</fullName>
    </recommendedName>
</protein>
<dbReference type="OrthoDB" id="6415022at2759"/>
<name>A0A8S4NP88_OWEFU</name>
<dbReference type="Proteomes" id="UP000749559">
    <property type="component" value="Unassembled WGS sequence"/>
</dbReference>
<evidence type="ECO:0000256" key="1">
    <source>
        <dbReference type="SAM" id="MobiDB-lite"/>
    </source>
</evidence>
<evidence type="ECO:0000259" key="2">
    <source>
        <dbReference type="Pfam" id="PF20408"/>
    </source>
</evidence>
<feature type="domain" description="KANSL3 helical" evidence="3">
    <location>
        <begin position="112"/>
        <end position="242"/>
    </location>
</feature>
<accession>A0A8S4NP88</accession>
<gene>
    <name evidence="4" type="ORF">OFUS_LOCUS9141</name>
</gene>
<dbReference type="GO" id="GO:0044545">
    <property type="term" value="C:NSL complex"/>
    <property type="evidence" value="ECO:0007669"/>
    <property type="project" value="TreeGrafter"/>
</dbReference>
<comment type="caution">
    <text evidence="4">The sequence shown here is derived from an EMBL/GenBank/DDBJ whole genome shotgun (WGS) entry which is preliminary data.</text>
</comment>
<reference evidence="4" key="1">
    <citation type="submission" date="2022-03" db="EMBL/GenBank/DDBJ databases">
        <authorList>
            <person name="Martin C."/>
        </authorList>
    </citation>
    <scope>NUCLEOTIDE SEQUENCE</scope>
</reference>
<feature type="domain" description="KANL3/Tex30 alpha/beta hydrolase-like" evidence="2">
    <location>
        <begin position="341"/>
        <end position="469"/>
    </location>
</feature>
<feature type="compositionally biased region" description="Basic and acidic residues" evidence="1">
    <location>
        <begin position="1368"/>
        <end position="1377"/>
    </location>
</feature>
<evidence type="ECO:0008006" key="6">
    <source>
        <dbReference type="Google" id="ProtNLM"/>
    </source>
</evidence>
<evidence type="ECO:0000313" key="5">
    <source>
        <dbReference type="Proteomes" id="UP000749559"/>
    </source>
</evidence>
<dbReference type="EMBL" id="CAIIXF020000005">
    <property type="protein sequence ID" value="CAH1782725.1"/>
    <property type="molecule type" value="Genomic_DNA"/>
</dbReference>
<feature type="compositionally biased region" description="Polar residues" evidence="1">
    <location>
        <begin position="689"/>
        <end position="702"/>
    </location>
</feature>
<feature type="region of interest" description="Disordered" evidence="1">
    <location>
        <begin position="659"/>
        <end position="702"/>
    </location>
</feature>
<feature type="region of interest" description="Disordered" evidence="1">
    <location>
        <begin position="956"/>
        <end position="978"/>
    </location>
</feature>
<dbReference type="PANTHER" id="PTHR13136:SF16">
    <property type="entry name" value="KAT8 REGULATORY NSL COMPLEX SUBUNIT 3"/>
    <property type="match status" value="1"/>
</dbReference>